<dbReference type="PANTHER" id="PTHR46743:SF2">
    <property type="entry name" value="TEICHOIC ACIDS EXPORT ATP-BINDING PROTEIN TAGH"/>
    <property type="match status" value="1"/>
</dbReference>
<evidence type="ECO:0000259" key="5">
    <source>
        <dbReference type="PROSITE" id="PS50893"/>
    </source>
</evidence>
<accession>A0A831WC13</accession>
<dbReference type="InterPro" id="IPR017871">
    <property type="entry name" value="ABC_transporter-like_CS"/>
</dbReference>
<dbReference type="SMART" id="SM00382">
    <property type="entry name" value="AAA"/>
    <property type="match status" value="1"/>
</dbReference>
<keyword evidence="4 6" id="KW-0067">ATP-binding</keyword>
<dbReference type="SUPFAM" id="SSF52540">
    <property type="entry name" value="P-loop containing nucleoside triphosphate hydrolases"/>
    <property type="match status" value="1"/>
</dbReference>
<dbReference type="Gene3D" id="3.40.50.300">
    <property type="entry name" value="P-loop containing nucleotide triphosphate hydrolases"/>
    <property type="match status" value="1"/>
</dbReference>
<dbReference type="GO" id="GO:0140359">
    <property type="term" value="F:ABC-type transporter activity"/>
    <property type="evidence" value="ECO:0007669"/>
    <property type="project" value="InterPro"/>
</dbReference>
<dbReference type="EMBL" id="DRLF01000327">
    <property type="protein sequence ID" value="HEC07070.1"/>
    <property type="molecule type" value="Genomic_DNA"/>
</dbReference>
<dbReference type="AlphaFoldDB" id="A0A831WC13"/>
<dbReference type="InterPro" id="IPR003593">
    <property type="entry name" value="AAA+_ATPase"/>
</dbReference>
<proteinExistence type="inferred from homology"/>
<reference evidence="6" key="1">
    <citation type="journal article" date="2020" name="mSystems">
        <title>Genome- and Community-Level Interaction Insights into Carbon Utilization and Element Cycling Functions of Hydrothermarchaeota in Hydrothermal Sediment.</title>
        <authorList>
            <person name="Zhou Z."/>
            <person name="Liu Y."/>
            <person name="Xu W."/>
            <person name="Pan J."/>
            <person name="Luo Z.H."/>
            <person name="Li M."/>
        </authorList>
    </citation>
    <scope>NUCLEOTIDE SEQUENCE [LARGE SCALE GENOMIC DNA]</scope>
    <source>
        <strain evidence="6">HyVt-458</strain>
    </source>
</reference>
<dbReference type="PROSITE" id="PS00211">
    <property type="entry name" value="ABC_TRANSPORTER_1"/>
    <property type="match status" value="1"/>
</dbReference>
<dbReference type="Pfam" id="PF00005">
    <property type="entry name" value="ABC_tran"/>
    <property type="match status" value="1"/>
</dbReference>
<dbReference type="GO" id="GO:0016020">
    <property type="term" value="C:membrane"/>
    <property type="evidence" value="ECO:0007669"/>
    <property type="project" value="InterPro"/>
</dbReference>
<dbReference type="PROSITE" id="PS50893">
    <property type="entry name" value="ABC_TRANSPORTER_2"/>
    <property type="match status" value="1"/>
</dbReference>
<protein>
    <submittedName>
        <fullName evidence="6">ABC transporter ATP-binding protein</fullName>
    </submittedName>
</protein>
<comment type="caution">
    <text evidence="6">The sequence shown here is derived from an EMBL/GenBank/DDBJ whole genome shotgun (WGS) entry which is preliminary data.</text>
</comment>
<dbReference type="Proteomes" id="UP000886339">
    <property type="component" value="Unassembled WGS sequence"/>
</dbReference>
<evidence type="ECO:0000256" key="3">
    <source>
        <dbReference type="ARBA" id="ARBA00022741"/>
    </source>
</evidence>
<dbReference type="InterPro" id="IPR050683">
    <property type="entry name" value="Bact_Polysacc_Export_ATP-bd"/>
</dbReference>
<keyword evidence="2" id="KW-0813">Transport</keyword>
<gene>
    <name evidence="6" type="ORF">ENJ12_09470</name>
</gene>
<evidence type="ECO:0000256" key="4">
    <source>
        <dbReference type="ARBA" id="ARBA00022840"/>
    </source>
</evidence>
<dbReference type="InterPro" id="IPR027417">
    <property type="entry name" value="P-loop_NTPase"/>
</dbReference>
<dbReference type="CDD" id="cd03220">
    <property type="entry name" value="ABC_KpsT_Wzt"/>
    <property type="match status" value="1"/>
</dbReference>
<dbReference type="InterPro" id="IPR003439">
    <property type="entry name" value="ABC_transporter-like_ATP-bd"/>
</dbReference>
<keyword evidence="3" id="KW-0547">Nucleotide-binding</keyword>
<dbReference type="PANTHER" id="PTHR46743">
    <property type="entry name" value="TEICHOIC ACIDS EXPORT ATP-BINDING PROTEIN TAGH"/>
    <property type="match status" value="1"/>
</dbReference>
<dbReference type="GO" id="GO:0016887">
    <property type="term" value="F:ATP hydrolysis activity"/>
    <property type="evidence" value="ECO:0007669"/>
    <property type="project" value="InterPro"/>
</dbReference>
<dbReference type="GO" id="GO:0005524">
    <property type="term" value="F:ATP binding"/>
    <property type="evidence" value="ECO:0007669"/>
    <property type="project" value="UniProtKB-KW"/>
</dbReference>
<feature type="domain" description="ABC transporter" evidence="5">
    <location>
        <begin position="5"/>
        <end position="228"/>
    </location>
</feature>
<organism evidence="6">
    <name type="scientific">Thiolapillus brandeum</name>
    <dbReference type="NCBI Taxonomy" id="1076588"/>
    <lineage>
        <taxon>Bacteria</taxon>
        <taxon>Pseudomonadati</taxon>
        <taxon>Pseudomonadota</taxon>
        <taxon>Gammaproteobacteria</taxon>
        <taxon>Chromatiales</taxon>
        <taxon>Sedimenticolaceae</taxon>
        <taxon>Thiolapillus</taxon>
    </lineage>
</organism>
<evidence type="ECO:0000256" key="1">
    <source>
        <dbReference type="ARBA" id="ARBA00005417"/>
    </source>
</evidence>
<comment type="similarity">
    <text evidence="1">Belongs to the ABC transporter superfamily.</text>
</comment>
<evidence type="ECO:0000313" key="6">
    <source>
        <dbReference type="EMBL" id="HEC07070.1"/>
    </source>
</evidence>
<evidence type="ECO:0000256" key="2">
    <source>
        <dbReference type="ARBA" id="ARBA00022448"/>
    </source>
</evidence>
<sequence length="228" mass="24707">MNPVLILENVGVAYRRGRSLRGGELYWALKDISLELKHGETLGVIGRNGVGKTTLLKVIAGIIAPDRGEIRNAGVSASLLSLQVGFVPLLTGRENAILSGMLLGAPKSRIEQNMDELVAFAELEDFIDEPVSSYSAGMRARLGFSVAMQADPDILLIDEVLGVGDAAFRKKSSEEIQRRIRSNRSVILVSHNTAMMARLCDRVVWIEQGVSRMQGEAGDVLAAYEASI</sequence>
<dbReference type="InterPro" id="IPR015860">
    <property type="entry name" value="ABC_transpr_TagH-like"/>
</dbReference>
<name>A0A831WC13_9GAMM</name>